<dbReference type="Gene3D" id="2.60.40.2110">
    <property type="match status" value="1"/>
</dbReference>
<dbReference type="Gene3D" id="2.60.40.10">
    <property type="entry name" value="Immunoglobulins"/>
    <property type="match status" value="2"/>
</dbReference>
<dbReference type="SUPFAM" id="SSF53300">
    <property type="entry name" value="vWA-like"/>
    <property type="match status" value="1"/>
</dbReference>
<feature type="domain" description="Tip pilin GBS104-like Ig-like" evidence="4">
    <location>
        <begin position="490"/>
        <end position="603"/>
    </location>
</feature>
<reference evidence="5 6" key="1">
    <citation type="submission" date="2013-02" db="EMBL/GenBank/DDBJ databases">
        <title>The Genome Sequence of Enterococcus asini ATCC_700915.</title>
        <authorList>
            <consortium name="The Broad Institute Genome Sequencing Platform"/>
            <consortium name="The Broad Institute Genome Sequencing Center for Infectious Disease"/>
            <person name="Earl A.M."/>
            <person name="Gilmore M.S."/>
            <person name="Lebreton F."/>
            <person name="Walker B."/>
            <person name="Young S.K."/>
            <person name="Zeng Q."/>
            <person name="Gargeya S."/>
            <person name="Fitzgerald M."/>
            <person name="Haas B."/>
            <person name="Abouelleil A."/>
            <person name="Alvarado L."/>
            <person name="Arachchi H.M."/>
            <person name="Berlin A.M."/>
            <person name="Chapman S.B."/>
            <person name="Dewar J."/>
            <person name="Goldberg J."/>
            <person name="Griggs A."/>
            <person name="Gujja S."/>
            <person name="Hansen M."/>
            <person name="Howarth C."/>
            <person name="Imamovic A."/>
            <person name="Larimer J."/>
            <person name="McCowan C."/>
            <person name="Murphy C."/>
            <person name="Neiman D."/>
            <person name="Pearson M."/>
            <person name="Priest M."/>
            <person name="Roberts A."/>
            <person name="Saif S."/>
            <person name="Shea T."/>
            <person name="Sisk P."/>
            <person name="Sykes S."/>
            <person name="Wortman J."/>
            <person name="Nusbaum C."/>
            <person name="Birren B."/>
        </authorList>
    </citation>
    <scope>NUCLEOTIDE SEQUENCE [LARGE SCALE GENOMIC DNA]</scope>
    <source>
        <strain evidence="5 6">ATCC 700915</strain>
    </source>
</reference>
<dbReference type="HOGENOM" id="CLU_301432_0_0_9"/>
<evidence type="ECO:0000256" key="2">
    <source>
        <dbReference type="SAM" id="Phobius"/>
    </source>
</evidence>
<protein>
    <recommendedName>
        <fullName evidence="7">VWFA domain-containing protein</fullName>
    </recommendedName>
</protein>
<dbReference type="AlphaFoldDB" id="R2PY82"/>
<feature type="domain" description="SpaA-like prealbumin fold" evidence="3">
    <location>
        <begin position="822"/>
        <end position="911"/>
    </location>
</feature>
<dbReference type="InterPro" id="IPR041033">
    <property type="entry name" value="SpaA_PFL_dom_1"/>
</dbReference>
<feature type="domain" description="SpaA-like prealbumin fold" evidence="3">
    <location>
        <begin position="624"/>
        <end position="695"/>
    </location>
</feature>
<proteinExistence type="predicted"/>
<dbReference type="PATRIC" id="fig|1158606.3.peg.862"/>
<comment type="caution">
    <text evidence="5">The sequence shown here is derived from an EMBL/GenBank/DDBJ whole genome shotgun (WGS) entry which is preliminary data.</text>
</comment>
<keyword evidence="2" id="KW-1133">Transmembrane helix</keyword>
<feature type="region of interest" description="Disordered" evidence="1">
    <location>
        <begin position="37"/>
        <end position="93"/>
    </location>
</feature>
<organism evidence="5 6">
    <name type="scientific">Enterococcus asini ATCC 700915</name>
    <dbReference type="NCBI Taxonomy" id="1158606"/>
    <lineage>
        <taxon>Bacteria</taxon>
        <taxon>Bacillati</taxon>
        <taxon>Bacillota</taxon>
        <taxon>Bacilli</taxon>
        <taxon>Lactobacillales</taxon>
        <taxon>Enterococcaceae</taxon>
        <taxon>Enterococcus</taxon>
    </lineage>
</organism>
<keyword evidence="6" id="KW-1185">Reference proteome</keyword>
<dbReference type="Pfam" id="PF21426">
    <property type="entry name" value="GBS104-like_Ig"/>
    <property type="match status" value="1"/>
</dbReference>
<feature type="compositionally biased region" description="Low complexity" evidence="1">
    <location>
        <begin position="68"/>
        <end position="84"/>
    </location>
</feature>
<evidence type="ECO:0000256" key="1">
    <source>
        <dbReference type="SAM" id="MobiDB-lite"/>
    </source>
</evidence>
<dbReference type="Gene3D" id="3.40.50.410">
    <property type="entry name" value="von Willebrand factor, type A domain"/>
    <property type="match status" value="1"/>
</dbReference>
<dbReference type="InterPro" id="IPR036465">
    <property type="entry name" value="vWFA_dom_sf"/>
</dbReference>
<dbReference type="Proteomes" id="UP000013777">
    <property type="component" value="Unassembled WGS sequence"/>
</dbReference>
<dbReference type="InterPro" id="IPR049319">
    <property type="entry name" value="GBS104-like_Ig"/>
</dbReference>
<sequence>MEKRRILRLLLCLIWLLLYCQLASLSKLEAETILETAESTESTESTEALQSTASAFSPRVTSSEAPCVSSEADSTTESAVTSTEASDESQIIQGPVRNSGEFRNFSAKGIDLVEEPFSYGEHSEPAGWYPLHHTQQFLAGGDLLQDWVQNYQYAVPESSGTVPRFELADGTLPDFDRGYHEFGTNITEAGGRLNTKKSLRLLPGDESEKKFEVILDTLGDVVVSKSQVDLVLVIERSTRMIGTTGTDNWTVLKASLESFLTDLFAQGLDLRVGLVGFSQTEAELAMMKYRFMGPEEKKHPENYRYEDFFSNNPETILNRDVFSKIKDTAVGAPTFLGIDGGLFLLGLPQAGREEATKILCTITAGAPTYFPTSSYYQNPQNENTLLSVQESLALCDFDGTPSTLKFFRAKEEHFSGDGLQASGEDQENARAFYTARQSQSAHVSWQAIQFSVGLEENTLPALGSQGFFQGANQEALTQALQQVLPIYQETIHQATLVEQFSPYVTFEQDSVETAALEVTEDGKLRVTPTNSKVMPLEISGKGTLSWSQLTLGRDTGVRQGVRLRYVVSVKGAYRDNHFYPVSQETYLENGTESRAYYAQPSIRDGPKEPEPVIPVNVRIISQVKDSQEKIKGMQYGLYRTEAGGEAVYTSTLATEEGWSDFSEVLPGDYWLREVQVPKAFLTSGALRVTISETGEIIGLPNTNLIIEKERKPIHLQFQQHVAGLPLSEGSFALQQASQQIPLVRDDSGNFQASLVLPGTYQLVELAPPLGYRPIAAEDLGELTIAPLGEITFSSGEVTVTEEATKRLVTLPTLQRQLKPYTLTIKQRNTENDALLTEAGFELYDSSPLDDPTVEPIAVEVEQADGSILFKEKEQSVLLQPGITYYLKETTHPEDYLPMQAVLSFQINETGQAVFDTLGEQSPAETTSHFTLETDDLANHLKIELVRSPVGKLPKTGGAGKSTPWGAWSVLLIGLIGGLLLERWYQRVNQEV</sequence>
<feature type="compositionally biased region" description="Low complexity" evidence="1">
    <location>
        <begin position="37"/>
        <end position="55"/>
    </location>
</feature>
<accession>R2PY82</accession>
<name>R2PY82_9ENTE</name>
<keyword evidence="2" id="KW-0472">Membrane</keyword>
<dbReference type="InterPro" id="IPR013783">
    <property type="entry name" value="Ig-like_fold"/>
</dbReference>
<evidence type="ECO:0008006" key="7">
    <source>
        <dbReference type="Google" id="ProtNLM"/>
    </source>
</evidence>
<dbReference type="STRING" id="57732.RU94_GL001122"/>
<dbReference type="eggNOG" id="COG4932">
    <property type="taxonomic scope" value="Bacteria"/>
</dbReference>
<feature type="transmembrane region" description="Helical" evidence="2">
    <location>
        <begin position="964"/>
        <end position="984"/>
    </location>
</feature>
<evidence type="ECO:0000313" key="5">
    <source>
        <dbReference type="EMBL" id="EOH88143.1"/>
    </source>
</evidence>
<evidence type="ECO:0000259" key="4">
    <source>
        <dbReference type="Pfam" id="PF21426"/>
    </source>
</evidence>
<evidence type="ECO:0000313" key="6">
    <source>
        <dbReference type="Proteomes" id="UP000013777"/>
    </source>
</evidence>
<dbReference type="EMBL" id="AJAP01000010">
    <property type="protein sequence ID" value="EOH88143.1"/>
    <property type="molecule type" value="Genomic_DNA"/>
</dbReference>
<keyword evidence="2" id="KW-0812">Transmembrane</keyword>
<dbReference type="OrthoDB" id="2056845at2"/>
<evidence type="ECO:0000259" key="3">
    <source>
        <dbReference type="Pfam" id="PF17802"/>
    </source>
</evidence>
<gene>
    <name evidence="5" type="ORF">UAS_00904</name>
</gene>
<dbReference type="Pfam" id="PF17802">
    <property type="entry name" value="SpaA"/>
    <property type="match status" value="2"/>
</dbReference>